<dbReference type="InterPro" id="IPR017853">
    <property type="entry name" value="GH"/>
</dbReference>
<dbReference type="GO" id="GO:0006032">
    <property type="term" value="P:chitin catabolic process"/>
    <property type="evidence" value="ECO:0000318"/>
    <property type="project" value="GO_Central"/>
</dbReference>
<dbReference type="InterPro" id="IPR001579">
    <property type="entry name" value="Glyco_hydro_18_chit_AS"/>
</dbReference>
<evidence type="ECO:0000256" key="5">
    <source>
        <dbReference type="ARBA" id="ARBA00023295"/>
    </source>
</evidence>
<dbReference type="Gene3D" id="3.20.20.80">
    <property type="entry name" value="Glycosidases"/>
    <property type="match status" value="1"/>
</dbReference>
<protein>
    <submittedName>
        <fullName evidence="10">Acidic mammalian chitinase-like</fullName>
    </submittedName>
</protein>
<name>A0A1U8AIH9_NELNU</name>
<dbReference type="OMA" id="WMGNFTA"/>
<feature type="chain" id="PRO_5010516550" evidence="7">
    <location>
        <begin position="31"/>
        <end position="383"/>
    </location>
</feature>
<dbReference type="SUPFAM" id="SSF51445">
    <property type="entry name" value="(Trans)glycosidases"/>
    <property type="match status" value="1"/>
</dbReference>
<evidence type="ECO:0000256" key="6">
    <source>
        <dbReference type="RuleBase" id="RU000489"/>
    </source>
</evidence>
<evidence type="ECO:0000256" key="2">
    <source>
        <dbReference type="ARBA" id="ARBA00022729"/>
    </source>
</evidence>
<evidence type="ECO:0000256" key="1">
    <source>
        <dbReference type="ARBA" id="ARBA00008682"/>
    </source>
</evidence>
<dbReference type="STRING" id="4432.A0A1U8AIH9"/>
<dbReference type="PROSITE" id="PS51910">
    <property type="entry name" value="GH18_2"/>
    <property type="match status" value="1"/>
</dbReference>
<dbReference type="InterPro" id="IPR029070">
    <property type="entry name" value="Chitinase_insertion_sf"/>
</dbReference>
<dbReference type="eggNOG" id="KOG2806">
    <property type="taxonomic scope" value="Eukaryota"/>
</dbReference>
<dbReference type="InterPro" id="IPR011583">
    <property type="entry name" value="Chitinase_II/V-like_cat"/>
</dbReference>
<dbReference type="Gene3D" id="3.10.50.10">
    <property type="match status" value="1"/>
</dbReference>
<keyword evidence="5 6" id="KW-0326">Glycosidase</keyword>
<keyword evidence="9" id="KW-1185">Reference proteome</keyword>
<dbReference type="Proteomes" id="UP000189703">
    <property type="component" value="Unplaced"/>
</dbReference>
<evidence type="ECO:0000313" key="9">
    <source>
        <dbReference type="Proteomes" id="UP000189703"/>
    </source>
</evidence>
<evidence type="ECO:0000313" key="10">
    <source>
        <dbReference type="RefSeq" id="XP_010265669.1"/>
    </source>
</evidence>
<dbReference type="InterPro" id="IPR001223">
    <property type="entry name" value="Glyco_hydro18_cat"/>
</dbReference>
<evidence type="ECO:0000256" key="3">
    <source>
        <dbReference type="ARBA" id="ARBA00022801"/>
    </source>
</evidence>
<dbReference type="GO" id="GO:0008061">
    <property type="term" value="F:chitin binding"/>
    <property type="evidence" value="ECO:0007669"/>
    <property type="project" value="InterPro"/>
</dbReference>
<dbReference type="KEGG" id="nnu:104603350"/>
<dbReference type="FunFam" id="3.10.50.10:FF:000003">
    <property type="entry name" value="Class V chitinase CHIT5b"/>
    <property type="match status" value="1"/>
</dbReference>
<dbReference type="RefSeq" id="XP_010265669.1">
    <property type="nucleotide sequence ID" value="XM_010267367.2"/>
</dbReference>
<dbReference type="OrthoDB" id="76388at2759"/>
<feature type="domain" description="GH18" evidence="8">
    <location>
        <begin position="32"/>
        <end position="382"/>
    </location>
</feature>
<reference evidence="10" key="1">
    <citation type="submission" date="2025-08" db="UniProtKB">
        <authorList>
            <consortium name="RefSeq"/>
        </authorList>
    </citation>
    <scope>IDENTIFICATION</scope>
</reference>
<dbReference type="Pfam" id="PF00704">
    <property type="entry name" value="Glyco_hydro_18"/>
    <property type="match status" value="1"/>
</dbReference>
<dbReference type="InParanoid" id="A0A1U8AIH9"/>
<dbReference type="AlphaFoldDB" id="A0A1U8AIH9"/>
<keyword evidence="3 6" id="KW-0378">Hydrolase</keyword>
<evidence type="ECO:0000256" key="4">
    <source>
        <dbReference type="ARBA" id="ARBA00023180"/>
    </source>
</evidence>
<sequence>MSRLPELPGTNLVLLFLVAVFSSHISSVQAQAIKGGYWPSWRADTDPPSSIQTSYFTHLFYAFVGLDSTTYQLTITSTDAQWMGNFTSTVHAKNPPAKALLSLGGGGASPTTFANMASNSSIRAAFIASTIMVARQYGFDGLDLDWEFPANAQDMSNLAALFREWRTAFENEAHTSRRPRLLLSAAVYFASNFFLSDVKRAYPADAIRRYVDFVNPMCYDYHGSWDTSATGSHALLYDSTSNISTSYGVQSWIDAGVPLSKLVMGLPMYGRTWKLKDPSANGIGAPAVGVGPSRPGDSGVLLYHEVVDFNAANGATEVFDEKTVSTYSYAGADWIGYDNATSIRYKVEFARAKNLGGYFFWALGYDKDWTLSKEASRTWDNGN</sequence>
<dbReference type="GO" id="GO:0005975">
    <property type="term" value="P:carbohydrate metabolic process"/>
    <property type="evidence" value="ECO:0007669"/>
    <property type="project" value="InterPro"/>
</dbReference>
<feature type="signal peptide" evidence="7">
    <location>
        <begin position="1"/>
        <end position="30"/>
    </location>
</feature>
<comment type="similarity">
    <text evidence="1">Belongs to the glycosyl hydrolase 18 family. Chitinase class V subfamily.</text>
</comment>
<proteinExistence type="inferred from homology"/>
<dbReference type="GO" id="GO:0004568">
    <property type="term" value="F:chitinase activity"/>
    <property type="evidence" value="ECO:0000318"/>
    <property type="project" value="GO_Central"/>
</dbReference>
<dbReference type="PROSITE" id="PS01095">
    <property type="entry name" value="GH18_1"/>
    <property type="match status" value="1"/>
</dbReference>
<dbReference type="CDD" id="cd02879">
    <property type="entry name" value="GH18_plant_chitinase_class_V"/>
    <property type="match status" value="1"/>
</dbReference>
<accession>A0A1U8AIH9</accession>
<keyword evidence="2 7" id="KW-0732">Signal</keyword>
<dbReference type="PANTHER" id="PTHR11177">
    <property type="entry name" value="CHITINASE"/>
    <property type="match status" value="1"/>
</dbReference>
<evidence type="ECO:0000256" key="7">
    <source>
        <dbReference type="SAM" id="SignalP"/>
    </source>
</evidence>
<dbReference type="GeneID" id="104603350"/>
<organism evidence="9 10">
    <name type="scientific">Nelumbo nucifera</name>
    <name type="common">Sacred lotus</name>
    <dbReference type="NCBI Taxonomy" id="4432"/>
    <lineage>
        <taxon>Eukaryota</taxon>
        <taxon>Viridiplantae</taxon>
        <taxon>Streptophyta</taxon>
        <taxon>Embryophyta</taxon>
        <taxon>Tracheophyta</taxon>
        <taxon>Spermatophyta</taxon>
        <taxon>Magnoliopsida</taxon>
        <taxon>Proteales</taxon>
        <taxon>Nelumbonaceae</taxon>
        <taxon>Nelumbo</taxon>
    </lineage>
</organism>
<dbReference type="GO" id="GO:0005576">
    <property type="term" value="C:extracellular region"/>
    <property type="evidence" value="ECO:0000318"/>
    <property type="project" value="GO_Central"/>
</dbReference>
<keyword evidence="4" id="KW-0325">Glycoprotein</keyword>
<dbReference type="InterPro" id="IPR050314">
    <property type="entry name" value="Glycosyl_Hydrlase_18"/>
</dbReference>
<dbReference type="SMART" id="SM00636">
    <property type="entry name" value="Glyco_18"/>
    <property type="match status" value="1"/>
</dbReference>
<dbReference type="PANTHER" id="PTHR11177:SF368">
    <property type="entry name" value="GH18 DOMAIN-CONTAINING PROTEIN"/>
    <property type="match status" value="1"/>
</dbReference>
<gene>
    <name evidence="10" type="primary">LOC104603350</name>
</gene>
<evidence type="ECO:0000259" key="8">
    <source>
        <dbReference type="PROSITE" id="PS51910"/>
    </source>
</evidence>
<dbReference type="SUPFAM" id="SSF54556">
    <property type="entry name" value="Chitinase insertion domain"/>
    <property type="match status" value="1"/>
</dbReference>